<gene>
    <name evidence="1" type="primary">HaRxLL84</name>
</gene>
<proteinExistence type="evidence at transcript level"/>
<accession>A0A090B8M6</accession>
<organism evidence="1">
    <name type="scientific">Hyaloperonospora arabidopsidis (strain Emoy2)</name>
    <name type="common">Downy mildew agent</name>
    <name type="synonym">Peronospora arabidopsidis</name>
    <dbReference type="NCBI Taxonomy" id="559515"/>
    <lineage>
        <taxon>Eukaryota</taxon>
        <taxon>Sar</taxon>
        <taxon>Stramenopiles</taxon>
        <taxon>Oomycota</taxon>
        <taxon>Peronosporomycetes</taxon>
        <taxon>Peronosporales</taxon>
        <taxon>Peronosporaceae</taxon>
        <taxon>Hyaloperonospora</taxon>
    </lineage>
</organism>
<evidence type="ECO:0000313" key="1">
    <source>
        <dbReference type="EMBL" id="BAP68971.1"/>
    </source>
</evidence>
<protein>
    <submittedName>
        <fullName evidence="1">RxLR effector candidate protein</fullName>
    </submittedName>
</protein>
<reference evidence="1" key="1">
    <citation type="journal article" date="2014" name="PLoS Pathog.">
        <title>Expression profiling during Arabidopsis/downy mildew interaction reveals a highly-expressed effector that attenuates responses to salicylic acid.</title>
        <authorList>
            <person name="Asai S."/>
            <person name="Rallapalli G."/>
            <person name="Piquerez S.J.M."/>
            <person name="Caillaud M.C."/>
            <person name="Furzer O.J."/>
            <person name="Ishaque N."/>
            <person name="Wirthmueller L."/>
            <person name="Fabro G."/>
            <person name="Shirasu K."/>
            <person name="Jones J.D.G."/>
        </authorList>
    </citation>
    <scope>NUCLEOTIDE SEQUENCE</scope>
    <source>
        <strain evidence="1">Emoy2</strain>
    </source>
</reference>
<dbReference type="EMBL" id="AB922395">
    <property type="protein sequence ID" value="BAP68971.1"/>
    <property type="molecule type" value="mRNA"/>
</dbReference>
<feature type="non-terminal residue" evidence="1">
    <location>
        <position position="135"/>
    </location>
</feature>
<sequence length="135" mass="14879">MRCLATTITTHALLSDVLTSNIYMETLTYLAGAIENVRGFVFRCYNTVPQLGVANGDTLALSEAFKCKSHFPIGSQLQQRTETRPSGEPGNWPPCLGWEVPHSGAKVKGGGFSSLRALRKQRSVRLEREAVRRIS</sequence>
<dbReference type="AlphaFoldDB" id="A0A090B8M6"/>
<name>A0A090B8M6_HYAAE</name>